<dbReference type="InterPro" id="IPR012677">
    <property type="entry name" value="Nucleotide-bd_a/b_plait_sf"/>
</dbReference>
<proteinExistence type="predicted"/>
<reference evidence="7" key="1">
    <citation type="submission" date="2023-10" db="EMBL/GenBank/DDBJ databases">
        <authorList>
            <person name="Chen Y."/>
            <person name="Shah S."/>
            <person name="Dougan E. K."/>
            <person name="Thang M."/>
            <person name="Chan C."/>
        </authorList>
    </citation>
    <scope>NUCLEOTIDE SEQUENCE [LARGE SCALE GENOMIC DNA]</scope>
</reference>
<keyword evidence="2 4" id="KW-0694">RNA-binding</keyword>
<feature type="compositionally biased region" description="Low complexity" evidence="5">
    <location>
        <begin position="30"/>
        <end position="41"/>
    </location>
</feature>
<keyword evidence="3" id="KW-0508">mRNA splicing</keyword>
<protein>
    <recommendedName>
        <fullName evidence="6">RRM domain-containing protein</fullName>
    </recommendedName>
</protein>
<dbReference type="PANTHER" id="PTHR23139">
    <property type="entry name" value="RNA-BINDING PROTEIN"/>
    <property type="match status" value="1"/>
</dbReference>
<evidence type="ECO:0000313" key="8">
    <source>
        <dbReference type="Proteomes" id="UP001189429"/>
    </source>
</evidence>
<dbReference type="Proteomes" id="UP001189429">
    <property type="component" value="Unassembled WGS sequence"/>
</dbReference>
<dbReference type="EMBL" id="CAUYUJ010014482">
    <property type="protein sequence ID" value="CAK0841763.1"/>
    <property type="molecule type" value="Genomic_DNA"/>
</dbReference>
<feature type="compositionally biased region" description="Low complexity" evidence="5">
    <location>
        <begin position="100"/>
        <end position="117"/>
    </location>
</feature>
<dbReference type="PROSITE" id="PS50102">
    <property type="entry name" value="RRM"/>
    <property type="match status" value="1"/>
</dbReference>
<organism evidence="7 8">
    <name type="scientific">Prorocentrum cordatum</name>
    <dbReference type="NCBI Taxonomy" id="2364126"/>
    <lineage>
        <taxon>Eukaryota</taxon>
        <taxon>Sar</taxon>
        <taxon>Alveolata</taxon>
        <taxon>Dinophyceae</taxon>
        <taxon>Prorocentrales</taxon>
        <taxon>Prorocentraceae</taxon>
        <taxon>Prorocentrum</taxon>
    </lineage>
</organism>
<name>A0ABN9T9Z6_9DINO</name>
<feature type="compositionally biased region" description="Basic residues" evidence="5">
    <location>
        <begin position="42"/>
        <end position="53"/>
    </location>
</feature>
<evidence type="ECO:0000259" key="6">
    <source>
        <dbReference type="PROSITE" id="PS50102"/>
    </source>
</evidence>
<evidence type="ECO:0000256" key="1">
    <source>
        <dbReference type="ARBA" id="ARBA00022664"/>
    </source>
</evidence>
<evidence type="ECO:0000256" key="4">
    <source>
        <dbReference type="PROSITE-ProRule" id="PRU00176"/>
    </source>
</evidence>
<feature type="compositionally biased region" description="Basic and acidic residues" evidence="5">
    <location>
        <begin position="75"/>
        <end position="84"/>
    </location>
</feature>
<dbReference type="InterPro" id="IPR000504">
    <property type="entry name" value="RRM_dom"/>
</dbReference>
<accession>A0ABN9T9Z6</accession>
<evidence type="ECO:0000256" key="3">
    <source>
        <dbReference type="ARBA" id="ARBA00023187"/>
    </source>
</evidence>
<dbReference type="SUPFAM" id="SSF54928">
    <property type="entry name" value="RNA-binding domain, RBD"/>
    <property type="match status" value="1"/>
</dbReference>
<feature type="non-terminal residue" evidence="7">
    <location>
        <position position="1"/>
    </location>
</feature>
<keyword evidence="8" id="KW-1185">Reference proteome</keyword>
<feature type="region of interest" description="Disordered" evidence="5">
    <location>
        <begin position="1"/>
        <end position="136"/>
    </location>
</feature>
<gene>
    <name evidence="7" type="ORF">PCOR1329_LOCUS36884</name>
</gene>
<evidence type="ECO:0000256" key="2">
    <source>
        <dbReference type="ARBA" id="ARBA00022884"/>
    </source>
</evidence>
<evidence type="ECO:0000256" key="5">
    <source>
        <dbReference type="SAM" id="MobiDB-lite"/>
    </source>
</evidence>
<feature type="domain" description="RRM" evidence="6">
    <location>
        <begin position="140"/>
        <end position="232"/>
    </location>
</feature>
<sequence>ASGSQRARSRKNPPPRPAEGSSPPCPGPPHAAWLRAASARRTAARPRRRRRQERPRAEGEAQRQGPPSPSSSDAGSRRAAERPGGRSTALAVPQRPPSPRSVSPLSSSTTPRASPSPAGRPERSRSPRRALRAGTSDKMRQVYVGCVKAGTTQDDVRAAFEAHFAQLRYYRNKYRGLPSPVLEVGNLRSMGGTRDSKYLFVEFADPVLARTAVAMSGLRICGSSVQVNWTSAYIDTGEVEVLDVKSLRLAGKLPWVGGPGKQMMSTVWALTSKATPMEACQAIRSTLLSLPSVRLQYPDLDEPVLSVQTDRDGKHTFVNLAHERLASTLVAIKQVPVASGRIVKLDWPNNHLADAAHRAPPALELPPDLLKNARADPSFFSAVVDEARDEADFEHRASCEVALSGVRGLDGPAVWGAVADLFRAVPAYREKYDPEGGGPIVNLRTDSSSIAIVRLQDEVLASTAVALESLFILGRRVTISRPLTYQLPAGGSPEPLSLCAGVGFPSWGPSTAEQAPRHPFLSEANRQQAPDLATQHVAVESRPDSVWIGGLEPWGPDRATAEAALESLVTEVAMQLPGFDVEEGPPVLEVRLHPHGKFAFVDLRDASLASSLVQKLRGTWYRGRTQLGVELSKRGRKGSDGKCAAKPRIDRNRLVG</sequence>
<feature type="compositionally biased region" description="Pro residues" evidence="5">
    <location>
        <begin position="14"/>
        <end position="29"/>
    </location>
</feature>
<keyword evidence="1" id="KW-0507">mRNA processing</keyword>
<dbReference type="Gene3D" id="3.30.70.330">
    <property type="match status" value="1"/>
</dbReference>
<comment type="caution">
    <text evidence="7">The sequence shown here is derived from an EMBL/GenBank/DDBJ whole genome shotgun (WGS) entry which is preliminary data.</text>
</comment>
<dbReference type="InterPro" id="IPR035979">
    <property type="entry name" value="RBD_domain_sf"/>
</dbReference>
<evidence type="ECO:0000313" key="7">
    <source>
        <dbReference type="EMBL" id="CAK0841763.1"/>
    </source>
</evidence>
<dbReference type="SMART" id="SM00360">
    <property type="entry name" value="RRM"/>
    <property type="match status" value="2"/>
</dbReference>